<gene>
    <name evidence="1" type="ORF">OCBIM_22037436mg</name>
</gene>
<name>A0A0L8GA61_OCTBM</name>
<dbReference type="AlphaFoldDB" id="A0A0L8GA61"/>
<protein>
    <submittedName>
        <fullName evidence="1">Uncharacterized protein</fullName>
    </submittedName>
</protein>
<reference evidence="1" key="1">
    <citation type="submission" date="2015-07" db="EMBL/GenBank/DDBJ databases">
        <title>MeaNS - Measles Nucleotide Surveillance Program.</title>
        <authorList>
            <person name="Tran T."/>
            <person name="Druce J."/>
        </authorList>
    </citation>
    <scope>NUCLEOTIDE SEQUENCE</scope>
    <source>
        <strain evidence="1">UCB-OBI-ISO-001</strain>
        <tissue evidence="1">Gonad</tissue>
    </source>
</reference>
<accession>A0A0L8GA61</accession>
<dbReference type="EMBL" id="KQ423023">
    <property type="protein sequence ID" value="KOF73729.1"/>
    <property type="molecule type" value="Genomic_DNA"/>
</dbReference>
<sequence>MGNEGVPERSSSEEIRFGKVFIVQRLGNKRMKFYVHNAYLTQSYCGTTGAEGE</sequence>
<organism evidence="1">
    <name type="scientific">Octopus bimaculoides</name>
    <name type="common">California two-spotted octopus</name>
    <dbReference type="NCBI Taxonomy" id="37653"/>
    <lineage>
        <taxon>Eukaryota</taxon>
        <taxon>Metazoa</taxon>
        <taxon>Spiralia</taxon>
        <taxon>Lophotrochozoa</taxon>
        <taxon>Mollusca</taxon>
        <taxon>Cephalopoda</taxon>
        <taxon>Coleoidea</taxon>
        <taxon>Octopodiformes</taxon>
        <taxon>Octopoda</taxon>
        <taxon>Incirrata</taxon>
        <taxon>Octopodidae</taxon>
        <taxon>Octopus</taxon>
    </lineage>
</organism>
<proteinExistence type="predicted"/>
<evidence type="ECO:0000313" key="1">
    <source>
        <dbReference type="EMBL" id="KOF73729.1"/>
    </source>
</evidence>